<name>A0A1Y6CNZ7_9BACT</name>
<dbReference type="InterPro" id="IPR011600">
    <property type="entry name" value="Pept_C14_caspase"/>
</dbReference>
<evidence type="ECO:0000313" key="2">
    <source>
        <dbReference type="EMBL" id="SMF79334.1"/>
    </source>
</evidence>
<keyword evidence="3" id="KW-1185">Reference proteome</keyword>
<sequence>MSKLLNFLVLGAIFLVARPGTSASRAEIEESLRPKKFVLSIGVNKFQSDLWHDLRYASKDAQDVYQAFTSESIGFDGGMLVTETPSSPTVSKAEIEQAFERLYQSNRNDEDMIVVYISSHGTVAYKDGGQTLGRYIITSDTDPKNLKETAIDYDELMESFSRLKSRKKVLILAFCHSGVGKSILTPQMKRALASLKSAYFQEPIYERAEGSIVLTASGWKEPALEDSNLQNDVYTHFLLKGLEQDQNGDGAVSITEAHTFASNMTYQYTQGRQRPSAIMELLGADPMVVKGTINNKSRASLYSLMGRFSRLLVSVDGKDMGALEKGIVVPEGKVRLTLRDPESEKVVADRVVSFEAGREYSVANYLIPRLPHTLTVGSHSLAFAQSNIREGYAPSTIHGVRLQYRLDEAIDIYDLSLGLSYLPSISETITAEGRKFKQDRQIGIVSASLGIRHSLRSLTASDKSLRTELKMGAGPSVMFVKRDVEEEAFDTPNSATAVLGGTALVGLDMILPYHLVKLGVDAELSAYQNFTNESDPVIWSASSSIYMGTFW</sequence>
<dbReference type="RefSeq" id="WP_159455711.1">
    <property type="nucleotide sequence ID" value="NZ_FWZT01000033.1"/>
</dbReference>
<organism evidence="2 3">
    <name type="scientific">Pseudobacteriovorax antillogorgiicola</name>
    <dbReference type="NCBI Taxonomy" id="1513793"/>
    <lineage>
        <taxon>Bacteria</taxon>
        <taxon>Pseudomonadati</taxon>
        <taxon>Bdellovibrionota</taxon>
        <taxon>Oligoflexia</taxon>
        <taxon>Oligoflexales</taxon>
        <taxon>Pseudobacteriovoracaceae</taxon>
        <taxon>Pseudobacteriovorax</taxon>
    </lineage>
</organism>
<gene>
    <name evidence="2" type="ORF">SAMN06296036_13357</name>
</gene>
<protein>
    <submittedName>
        <fullName evidence="2">Uncharacterized protein, contains caspase domain</fullName>
    </submittedName>
</protein>
<dbReference type="GO" id="GO:0006508">
    <property type="term" value="P:proteolysis"/>
    <property type="evidence" value="ECO:0007669"/>
    <property type="project" value="InterPro"/>
</dbReference>
<evidence type="ECO:0000259" key="1">
    <source>
        <dbReference type="Pfam" id="PF00656"/>
    </source>
</evidence>
<dbReference type="SUPFAM" id="SSF52129">
    <property type="entry name" value="Caspase-like"/>
    <property type="match status" value="1"/>
</dbReference>
<dbReference type="InterPro" id="IPR029030">
    <property type="entry name" value="Caspase-like_dom_sf"/>
</dbReference>
<accession>A0A1Y6CNZ7</accession>
<dbReference type="AlphaFoldDB" id="A0A1Y6CNZ7"/>
<dbReference type="EMBL" id="FWZT01000033">
    <property type="protein sequence ID" value="SMF79334.1"/>
    <property type="molecule type" value="Genomic_DNA"/>
</dbReference>
<dbReference type="Proteomes" id="UP000192907">
    <property type="component" value="Unassembled WGS sequence"/>
</dbReference>
<dbReference type="GO" id="GO:0004197">
    <property type="term" value="F:cysteine-type endopeptidase activity"/>
    <property type="evidence" value="ECO:0007669"/>
    <property type="project" value="InterPro"/>
</dbReference>
<feature type="domain" description="Peptidase C14 caspase" evidence="1">
    <location>
        <begin position="36"/>
        <end position="276"/>
    </location>
</feature>
<proteinExistence type="predicted"/>
<dbReference type="Gene3D" id="3.40.50.1460">
    <property type="match status" value="1"/>
</dbReference>
<reference evidence="3" key="1">
    <citation type="submission" date="2017-04" db="EMBL/GenBank/DDBJ databases">
        <authorList>
            <person name="Varghese N."/>
            <person name="Submissions S."/>
        </authorList>
    </citation>
    <scope>NUCLEOTIDE SEQUENCE [LARGE SCALE GENOMIC DNA]</scope>
    <source>
        <strain evidence="3">RKEM611</strain>
    </source>
</reference>
<dbReference type="STRING" id="1513793.SAMN06296036_13357"/>
<evidence type="ECO:0000313" key="3">
    <source>
        <dbReference type="Proteomes" id="UP000192907"/>
    </source>
</evidence>
<dbReference type="Pfam" id="PF00656">
    <property type="entry name" value="Peptidase_C14"/>
    <property type="match status" value="1"/>
</dbReference>